<keyword evidence="1" id="KW-0547">Nucleotide-binding</keyword>
<name>A0A9X7VUM0_9BACL</name>
<dbReference type="EMBL" id="CP071182">
    <property type="protein sequence ID" value="QSO45416.1"/>
    <property type="molecule type" value="Genomic_DNA"/>
</dbReference>
<evidence type="ECO:0000256" key="1">
    <source>
        <dbReference type="PROSITE-ProRule" id="PRU00409"/>
    </source>
</evidence>
<dbReference type="RefSeq" id="WP_206654784.1">
    <property type="nucleotide sequence ID" value="NZ_CP071182.1"/>
</dbReference>
<dbReference type="InterPro" id="IPR026838">
    <property type="entry name" value="YheC/D"/>
</dbReference>
<gene>
    <name evidence="3" type="ORF">JZ786_12520</name>
</gene>
<dbReference type="Pfam" id="PF14398">
    <property type="entry name" value="ATPgrasp_YheCD"/>
    <property type="match status" value="1"/>
</dbReference>
<dbReference type="GO" id="GO:0046872">
    <property type="term" value="F:metal ion binding"/>
    <property type="evidence" value="ECO:0007669"/>
    <property type="project" value="InterPro"/>
</dbReference>
<dbReference type="PROSITE" id="PS50975">
    <property type="entry name" value="ATP_GRASP"/>
    <property type="match status" value="1"/>
</dbReference>
<keyword evidence="1" id="KW-0067">ATP-binding</keyword>
<dbReference type="GO" id="GO:0005524">
    <property type="term" value="F:ATP binding"/>
    <property type="evidence" value="ECO:0007669"/>
    <property type="project" value="UniProtKB-UniRule"/>
</dbReference>
<keyword evidence="4" id="KW-1185">Reference proteome</keyword>
<feature type="domain" description="ATP-grasp" evidence="2">
    <location>
        <begin position="171"/>
        <end position="428"/>
    </location>
</feature>
<organism evidence="3 4">
    <name type="scientific">Alicyclobacillus mengziensis</name>
    <dbReference type="NCBI Taxonomy" id="2931921"/>
    <lineage>
        <taxon>Bacteria</taxon>
        <taxon>Bacillati</taxon>
        <taxon>Bacillota</taxon>
        <taxon>Bacilli</taxon>
        <taxon>Bacillales</taxon>
        <taxon>Alicyclobacillaceae</taxon>
        <taxon>Alicyclobacillus</taxon>
    </lineage>
</organism>
<proteinExistence type="predicted"/>
<accession>A0A9X7VUM0</accession>
<dbReference type="SUPFAM" id="SSF56059">
    <property type="entry name" value="Glutathione synthetase ATP-binding domain-like"/>
    <property type="match status" value="1"/>
</dbReference>
<dbReference type="KEGG" id="afx:JZ786_12520"/>
<evidence type="ECO:0000313" key="4">
    <source>
        <dbReference type="Proteomes" id="UP000663505"/>
    </source>
</evidence>
<sequence>MAEGSVIAMSETDSAQLVWIRDGGRIRVVLYTSTGLKRDINSKAATVRLSNLRLPWVTSLPTKKIVYRHPTHLKQHGTDVVAGPVFAILAGNRHFTGSRADFRDMLETGKAGGEFVYVLPTECVTEGKTWTGYVRIGYQKWIPIPCPLPEAVYNRIPNRVLERIKPALAAKRQLEHFGIPMFNPDYFSKAETYDVLRHAGLGHYLPRTLDLMTWSGFSAMLRQSRGVYLKPTHSSVGHGIMRVDRSGSEWRVRVLKNLKHSEYHAHSLDAAWKLVQQNRIPGKYVIQRAISLVEWEGKPCDLRVLLQKQGRGWHVVGKGVRVAGAKSITTHVPAGGSIVALSELLARSFPDRAKDVEEKVESLALSCAEAIDAHYNGQLGEMSMDIGIDKDGKGWLFEANSKPMKFDEPQIREHSLRGVLRHLTELRRGPEVR</sequence>
<dbReference type="AlphaFoldDB" id="A0A9X7VUM0"/>
<evidence type="ECO:0000259" key="2">
    <source>
        <dbReference type="PROSITE" id="PS50975"/>
    </source>
</evidence>
<evidence type="ECO:0000313" key="3">
    <source>
        <dbReference type="EMBL" id="QSO45416.1"/>
    </source>
</evidence>
<dbReference type="InterPro" id="IPR011761">
    <property type="entry name" value="ATP-grasp"/>
</dbReference>
<reference evidence="3 4" key="1">
    <citation type="submission" date="2021-02" db="EMBL/GenBank/DDBJ databases">
        <title>Alicyclobacillus curvatus sp. nov. and Alicyclobacillus mengziensis sp. nov., two acidophilic bacteria isolated from acid mine drainage.</title>
        <authorList>
            <person name="Huang Y."/>
        </authorList>
    </citation>
    <scope>NUCLEOTIDE SEQUENCE [LARGE SCALE GENOMIC DNA]</scope>
    <source>
        <strain evidence="3 4">S30H14</strain>
    </source>
</reference>
<protein>
    <submittedName>
        <fullName evidence="3">YheC/YheD family protein</fullName>
    </submittedName>
</protein>
<dbReference type="Proteomes" id="UP000663505">
    <property type="component" value="Chromosome"/>
</dbReference>